<dbReference type="Proteomes" id="UP001358586">
    <property type="component" value="Chromosome 1"/>
</dbReference>
<reference evidence="2 3" key="1">
    <citation type="submission" date="2023-03" db="EMBL/GenBank/DDBJ databases">
        <title>WGS of Gossypium arboreum.</title>
        <authorList>
            <person name="Yu D."/>
        </authorList>
    </citation>
    <scope>NUCLEOTIDE SEQUENCE [LARGE SCALE GENOMIC DNA]</scope>
    <source>
        <tissue evidence="2">Leaf</tissue>
    </source>
</reference>
<dbReference type="InterPro" id="IPR040256">
    <property type="entry name" value="At4g02000-like"/>
</dbReference>
<comment type="caution">
    <text evidence="2">The sequence shown here is derived from an EMBL/GenBank/DDBJ whole genome shotgun (WGS) entry which is preliminary data.</text>
</comment>
<accession>A0ABR0R0L0</accession>
<sequence length="132" mass="15148">MMVDTPSDQPTSWRDKLVEQSSKDVFNCPIDNDNIDILEGDIQKTFVNGVPSITFSDRIHQILIQGMDNTVILKLLGRNIGFTVLQNKIYNLWRPIAPMHMMDIENGYFLVKFQNKMDCEKALAEGPWIIFG</sequence>
<evidence type="ECO:0000259" key="1">
    <source>
        <dbReference type="Pfam" id="PF14111"/>
    </source>
</evidence>
<proteinExistence type="predicted"/>
<evidence type="ECO:0000313" key="3">
    <source>
        <dbReference type="Proteomes" id="UP001358586"/>
    </source>
</evidence>
<evidence type="ECO:0000313" key="2">
    <source>
        <dbReference type="EMBL" id="KAK5845045.1"/>
    </source>
</evidence>
<protein>
    <recommendedName>
        <fullName evidence="1">DUF4283 domain-containing protein</fullName>
    </recommendedName>
</protein>
<name>A0ABR0R0L0_GOSAR</name>
<organism evidence="2 3">
    <name type="scientific">Gossypium arboreum</name>
    <name type="common">Tree cotton</name>
    <name type="synonym">Gossypium nanking</name>
    <dbReference type="NCBI Taxonomy" id="29729"/>
    <lineage>
        <taxon>Eukaryota</taxon>
        <taxon>Viridiplantae</taxon>
        <taxon>Streptophyta</taxon>
        <taxon>Embryophyta</taxon>
        <taxon>Tracheophyta</taxon>
        <taxon>Spermatophyta</taxon>
        <taxon>Magnoliopsida</taxon>
        <taxon>eudicotyledons</taxon>
        <taxon>Gunneridae</taxon>
        <taxon>Pentapetalae</taxon>
        <taxon>rosids</taxon>
        <taxon>malvids</taxon>
        <taxon>Malvales</taxon>
        <taxon>Malvaceae</taxon>
        <taxon>Malvoideae</taxon>
        <taxon>Gossypium</taxon>
    </lineage>
</organism>
<keyword evidence="3" id="KW-1185">Reference proteome</keyword>
<dbReference type="PANTHER" id="PTHR31286:SF173">
    <property type="entry name" value="DUF4283 DOMAIN-CONTAINING PROTEIN"/>
    <property type="match status" value="1"/>
</dbReference>
<gene>
    <name evidence="2" type="ORF">PVK06_001198</name>
</gene>
<dbReference type="PANTHER" id="PTHR31286">
    <property type="entry name" value="GLYCINE-RICH CELL WALL STRUCTURAL PROTEIN 1.8-LIKE"/>
    <property type="match status" value="1"/>
</dbReference>
<dbReference type="EMBL" id="JARKNE010000001">
    <property type="protein sequence ID" value="KAK5845045.1"/>
    <property type="molecule type" value="Genomic_DNA"/>
</dbReference>
<dbReference type="Pfam" id="PF14111">
    <property type="entry name" value="DUF4283"/>
    <property type="match status" value="1"/>
</dbReference>
<feature type="domain" description="DUF4283" evidence="1">
    <location>
        <begin position="69"/>
        <end position="131"/>
    </location>
</feature>
<dbReference type="InterPro" id="IPR025558">
    <property type="entry name" value="DUF4283"/>
</dbReference>